<dbReference type="InterPro" id="IPR049166">
    <property type="entry name" value="GH39_cat"/>
</dbReference>
<keyword evidence="6" id="KW-1185">Reference proteome</keyword>
<feature type="domain" description="Glycosyl hydrolases family 39 N-terminal catalytic" evidence="4">
    <location>
        <begin position="13"/>
        <end position="462"/>
    </location>
</feature>
<name>A0ABX5N0Y1_9LACO</name>
<keyword evidence="3" id="KW-0326">Glycosidase</keyword>
<evidence type="ECO:0000256" key="3">
    <source>
        <dbReference type="ARBA" id="ARBA00023295"/>
    </source>
</evidence>
<evidence type="ECO:0000313" key="6">
    <source>
        <dbReference type="Proteomes" id="UP000247698"/>
    </source>
</evidence>
<keyword evidence="2" id="KW-0378">Hydrolase</keyword>
<dbReference type="PRINTS" id="PR00745">
    <property type="entry name" value="GLHYDRLASE39"/>
</dbReference>
<dbReference type="InterPro" id="IPR000514">
    <property type="entry name" value="Glyco_hydro_39"/>
</dbReference>
<accession>A0ABX5N0Y1</accession>
<dbReference type="InterPro" id="IPR017853">
    <property type="entry name" value="GH"/>
</dbReference>
<comment type="caution">
    <text evidence="5">The sequence shown here is derived from an EMBL/GenBank/DDBJ whole genome shotgun (WGS) entry which is preliminary data.</text>
</comment>
<dbReference type="Gene3D" id="3.20.20.80">
    <property type="entry name" value="Glycosidases"/>
    <property type="match status" value="1"/>
</dbReference>
<comment type="similarity">
    <text evidence="1">Belongs to the glycosyl hydrolase 39 family.</text>
</comment>
<dbReference type="InterPro" id="IPR051923">
    <property type="entry name" value="Glycosyl_Hydrolase_39"/>
</dbReference>
<dbReference type="SUPFAM" id="SSF51445">
    <property type="entry name" value="(Trans)glycosidases"/>
    <property type="match status" value="1"/>
</dbReference>
<protein>
    <submittedName>
        <fullName evidence="5">Beta-xylosidase</fullName>
    </submittedName>
</protein>
<sequence>MRVLDFKVNSSIKTPFPHYWEMCVGSSHAYTALRADYQEQLTKVHDELGIKYVRFHGLFDDEMSVCIENFDFTGKSQGITYNFVNIDKIYDFLLKIGMKPFIELGFMPSCLASKKNKIFPYGGNNSMPKSDEAWENLIAKFIKHIINRYGKDEVESWYFEVWNEPNLPLFFSGTQDDYFHLYEITVKTAKKIDQKLRFGGPATSYNSWIPDMVNFCQQNNLPLDFISTHHYPTDDPLWKSGMDIEEFFKKTKGKQTDYHRGILKEMTSKTRKEAAEYPLFYTEWNVSAMLGDAIHDEPYAAAMVAKTLADNDGLVDCYSYWTFSDIFEEESQKPGVFHGGFGLQTVDGIEKPVYRLFEFFHNLGKQRIKVEDNNNSTAEILAIQKGKDLQIVAYNHNVPSGKIKTEQLTIDLDHEFNGNCEIKRIDKNHANPKKLWQEMGEPTYVDKEQLAKLRSASQLVSEQLAIKSGKINLELLPQSCALITISNYFLQD</sequence>
<reference evidence="5 6" key="1">
    <citation type="submission" date="2018-05" db="EMBL/GenBank/DDBJ databases">
        <title>Reference genomes for bee gut microbiota database.</title>
        <authorList>
            <person name="Ellegaard K.M."/>
        </authorList>
    </citation>
    <scope>NUCLEOTIDE SEQUENCE [LARGE SCALE GENOMIC DNA]</scope>
    <source>
        <strain evidence="5 6">ESL0184</strain>
    </source>
</reference>
<organism evidence="5 6">
    <name type="scientific">Lactobacillus melliventris</name>
    <dbReference type="NCBI Taxonomy" id="1218507"/>
    <lineage>
        <taxon>Bacteria</taxon>
        <taxon>Bacillati</taxon>
        <taxon>Bacillota</taxon>
        <taxon>Bacilli</taxon>
        <taxon>Lactobacillales</taxon>
        <taxon>Lactobacillaceae</taxon>
        <taxon>Lactobacillus</taxon>
    </lineage>
</organism>
<evidence type="ECO:0000259" key="4">
    <source>
        <dbReference type="Pfam" id="PF01229"/>
    </source>
</evidence>
<dbReference type="InterPro" id="IPR049165">
    <property type="entry name" value="GH39_as"/>
</dbReference>
<dbReference type="Pfam" id="PF01229">
    <property type="entry name" value="Glyco_hydro_39"/>
    <property type="match status" value="1"/>
</dbReference>
<gene>
    <name evidence="5" type="ORF">DK873_04415</name>
</gene>
<dbReference type="SUPFAM" id="SSF51011">
    <property type="entry name" value="Glycosyl hydrolase domain"/>
    <property type="match status" value="1"/>
</dbReference>
<proteinExistence type="inferred from homology"/>
<dbReference type="Gene3D" id="2.60.40.1500">
    <property type="entry name" value="Glycosyl hydrolase domain, family 39"/>
    <property type="match status" value="1"/>
</dbReference>
<dbReference type="PANTHER" id="PTHR12631:SF10">
    <property type="entry name" value="BETA-XYLOSIDASE-LIKE PROTEIN-RELATED"/>
    <property type="match status" value="1"/>
</dbReference>
<evidence type="ECO:0000313" key="5">
    <source>
        <dbReference type="EMBL" id="PXY84404.1"/>
    </source>
</evidence>
<dbReference type="EMBL" id="QGLG01000002">
    <property type="protein sequence ID" value="PXY84404.1"/>
    <property type="molecule type" value="Genomic_DNA"/>
</dbReference>
<evidence type="ECO:0000256" key="2">
    <source>
        <dbReference type="ARBA" id="ARBA00022801"/>
    </source>
</evidence>
<dbReference type="PANTHER" id="PTHR12631">
    <property type="entry name" value="ALPHA-L-IDURONIDASE"/>
    <property type="match status" value="1"/>
</dbReference>
<dbReference type="PROSITE" id="PS01027">
    <property type="entry name" value="GLYCOSYL_HYDROL_F39"/>
    <property type="match status" value="1"/>
</dbReference>
<evidence type="ECO:0000256" key="1">
    <source>
        <dbReference type="ARBA" id="ARBA00008875"/>
    </source>
</evidence>
<dbReference type="Proteomes" id="UP000247698">
    <property type="component" value="Unassembled WGS sequence"/>
</dbReference>